<dbReference type="GO" id="GO:0032008">
    <property type="term" value="P:positive regulation of TOR signaling"/>
    <property type="evidence" value="ECO:0007669"/>
    <property type="project" value="InterPro"/>
</dbReference>
<dbReference type="SMART" id="SM00960">
    <property type="entry name" value="Robl_LC7"/>
    <property type="match status" value="1"/>
</dbReference>
<dbReference type="Pfam" id="PF03259">
    <property type="entry name" value="Robl_LC7"/>
    <property type="match status" value="1"/>
</dbReference>
<dbReference type="SMR" id="A0A0H5DMJ4"/>
<dbReference type="FunFam" id="3.30.450.30:FF:000013">
    <property type="entry name" value="Roadblock/LC7 domain protein"/>
    <property type="match status" value="1"/>
</dbReference>
<sequence length="119" mass="12494">MQQLLISILEDLNNTSTDIIASAVISTDGLPMATMLPSHLNSDRVGAISATLLALGSRSVQELACGELEQVMIKGKSGYILLSQAGKDAVLVLVAKETGRLGLILLDAKRAARHIAEAI</sequence>
<dbReference type="PANTHER" id="PTHR13323">
    <property type="entry name" value="LATE ENDOSOMAL/LYSOSOMAL MP1 INTERACTING PROTEIN"/>
    <property type="match status" value="1"/>
</dbReference>
<reference evidence="2 3" key="1">
    <citation type="submission" date="2014-11" db="EMBL/GenBank/DDBJ databases">
        <authorList>
            <person name="Diene M.Seydina."/>
        </authorList>
    </citation>
    <scope>NUCLEOTIDE SEQUENCE [LARGE SCALE GENOMIC DNA]</scope>
    <source>
        <strain evidence="2 3">Neisseria meningitidis CHUV</strain>
    </source>
</reference>
<dbReference type="AlphaFoldDB" id="A0A0H5DMJ4"/>
<dbReference type="Gene3D" id="3.30.450.30">
    <property type="entry name" value="Dynein light chain 2a, cytoplasmic"/>
    <property type="match status" value="1"/>
</dbReference>
<protein>
    <recommendedName>
        <fullName evidence="1">Roadblock/LAMTOR2 domain-containing protein</fullName>
    </recommendedName>
</protein>
<dbReference type="GO" id="GO:0005085">
    <property type="term" value="F:guanyl-nucleotide exchange factor activity"/>
    <property type="evidence" value="ECO:0007669"/>
    <property type="project" value="InterPro"/>
</dbReference>
<dbReference type="InterPro" id="IPR037587">
    <property type="entry name" value="LAMTOR2-like"/>
</dbReference>
<dbReference type="OMA" id="QMNTPDI"/>
<evidence type="ECO:0000313" key="2">
    <source>
        <dbReference type="EMBL" id="CRL92337.1"/>
    </source>
</evidence>
<dbReference type="EMBL" id="CVTF01000024">
    <property type="protein sequence ID" value="CRL92337.1"/>
    <property type="molecule type" value="Genomic_DNA"/>
</dbReference>
<proteinExistence type="predicted"/>
<dbReference type="GO" id="GO:0060090">
    <property type="term" value="F:molecular adaptor activity"/>
    <property type="evidence" value="ECO:0007669"/>
    <property type="project" value="InterPro"/>
</dbReference>
<dbReference type="InterPro" id="IPR004942">
    <property type="entry name" value="Roadblock/LAMTOR2_dom"/>
</dbReference>
<evidence type="ECO:0000259" key="1">
    <source>
        <dbReference type="SMART" id="SM00960"/>
    </source>
</evidence>
<accession>A0A0H5DMJ4</accession>
<dbReference type="Proteomes" id="UP000182715">
    <property type="component" value="Unassembled WGS sequence"/>
</dbReference>
<name>A0A0H5DMJ4_NEIMI</name>
<feature type="domain" description="Roadblock/LAMTOR2" evidence="1">
    <location>
        <begin position="6"/>
        <end position="95"/>
    </location>
</feature>
<evidence type="ECO:0000313" key="3">
    <source>
        <dbReference type="Proteomes" id="UP000182715"/>
    </source>
</evidence>
<dbReference type="SUPFAM" id="SSF103196">
    <property type="entry name" value="Roadblock/LC7 domain"/>
    <property type="match status" value="1"/>
</dbReference>
<organism evidence="2 3">
    <name type="scientific">Neisseria meningitidis serogroup B</name>
    <dbReference type="NCBI Taxonomy" id="491"/>
    <lineage>
        <taxon>Bacteria</taxon>
        <taxon>Pseudomonadati</taxon>
        <taxon>Pseudomonadota</taxon>
        <taxon>Betaproteobacteria</taxon>
        <taxon>Neisseriales</taxon>
        <taxon>Neisseriaceae</taxon>
        <taxon>Neisseria</taxon>
    </lineage>
</organism>